<evidence type="ECO:0000256" key="2">
    <source>
        <dbReference type="ARBA" id="ARBA00022679"/>
    </source>
</evidence>
<evidence type="ECO:0000256" key="4">
    <source>
        <dbReference type="ARBA" id="ARBA00022777"/>
    </source>
</evidence>
<dbReference type="KEGG" id="rle:RL4719"/>
<dbReference type="PANTHER" id="PTHR10534:SF2">
    <property type="entry name" value="PYRIDOXAL KINASE"/>
    <property type="match status" value="1"/>
</dbReference>
<dbReference type="PANTHER" id="PTHR10534">
    <property type="entry name" value="PYRIDOXAL KINASE"/>
    <property type="match status" value="1"/>
</dbReference>
<dbReference type="SUPFAM" id="SSF53613">
    <property type="entry name" value="Ribokinase-like"/>
    <property type="match status" value="1"/>
</dbReference>
<dbReference type="GO" id="GO:0005829">
    <property type="term" value="C:cytosol"/>
    <property type="evidence" value="ECO:0007669"/>
    <property type="project" value="TreeGrafter"/>
</dbReference>
<dbReference type="NCBIfam" id="TIGR00687">
    <property type="entry name" value="pyridox_kin"/>
    <property type="match status" value="1"/>
</dbReference>
<dbReference type="EC" id="2.7.1.35" evidence="1"/>
<dbReference type="InterPro" id="IPR013749">
    <property type="entry name" value="PM/HMP-P_kinase-1"/>
</dbReference>
<evidence type="ECO:0000313" key="8">
    <source>
        <dbReference type="Proteomes" id="UP000006575"/>
    </source>
</evidence>
<sequence>MVDSVASKRSSNAVIIRILDIMSENAAGAVIVISSHVVRGSVGNRAAVFALETLGHPVWALPTIVLPWHPGHGRSTRLTFAETDFDAAIDDLIRAPWIGEVKAVLSGYFGNAAQARSVARLIGALRQDNPELLYVCDPVMGDLGGLYVPEATAEAIRDHLIPLASLATPNRYELAWLSGAALEDNSAIMEAALALGPSRMLVTSAVPMMAGGTGNLYLSGRHALLAEHRVVDNPPNGLGDLIAAVFLSRLLSGIEDEKALQLATASVFEVLARAVKRGSNELMLASDASSLSTPMAMVQMRRLVHPAQRRKK</sequence>
<evidence type="ECO:0000256" key="5">
    <source>
        <dbReference type="ARBA" id="ARBA00022840"/>
    </source>
</evidence>
<gene>
    <name evidence="7" type="primary">pdxK</name>
    <name evidence="7" type="ordered locus">RL4719</name>
</gene>
<keyword evidence="2 7" id="KW-0808">Transferase</keyword>
<dbReference type="AlphaFoldDB" id="Q1MA38"/>
<evidence type="ECO:0000313" key="7">
    <source>
        <dbReference type="EMBL" id="CAK10202.1"/>
    </source>
</evidence>
<keyword evidence="5" id="KW-0067">ATP-binding</keyword>
<accession>Q1MA38</accession>
<name>Q1MA38_RHIJ3</name>
<feature type="domain" description="Pyridoxamine kinase/Phosphomethylpyrimidine kinase" evidence="6">
    <location>
        <begin position="101"/>
        <end position="280"/>
    </location>
</feature>
<dbReference type="Pfam" id="PF08543">
    <property type="entry name" value="Phos_pyr_kin"/>
    <property type="match status" value="1"/>
</dbReference>
<keyword evidence="8" id="KW-1185">Reference proteome</keyword>
<keyword evidence="4 7" id="KW-0418">Kinase</keyword>
<evidence type="ECO:0000256" key="3">
    <source>
        <dbReference type="ARBA" id="ARBA00022741"/>
    </source>
</evidence>
<proteinExistence type="predicted"/>
<dbReference type="eggNOG" id="COG2240">
    <property type="taxonomic scope" value="Bacteria"/>
</dbReference>
<dbReference type="EMBL" id="AM236080">
    <property type="protein sequence ID" value="CAK10202.1"/>
    <property type="molecule type" value="Genomic_DNA"/>
</dbReference>
<dbReference type="NCBIfam" id="NF004398">
    <property type="entry name" value="PRK05756.1"/>
    <property type="match status" value="1"/>
</dbReference>
<organism evidence="7 8">
    <name type="scientific">Rhizobium johnstonii (strain DSM 114642 / LMG 32736 / 3841)</name>
    <name type="common">Rhizobium leguminosarum bv. viciae</name>
    <dbReference type="NCBI Taxonomy" id="216596"/>
    <lineage>
        <taxon>Bacteria</taxon>
        <taxon>Pseudomonadati</taxon>
        <taxon>Pseudomonadota</taxon>
        <taxon>Alphaproteobacteria</taxon>
        <taxon>Hyphomicrobiales</taxon>
        <taxon>Rhizobiaceae</taxon>
        <taxon>Rhizobium/Agrobacterium group</taxon>
        <taxon>Rhizobium</taxon>
        <taxon>Rhizobium johnstonii</taxon>
    </lineage>
</organism>
<dbReference type="GO" id="GO:0005524">
    <property type="term" value="F:ATP binding"/>
    <property type="evidence" value="ECO:0007669"/>
    <property type="project" value="UniProtKB-KW"/>
</dbReference>
<dbReference type="Proteomes" id="UP000006575">
    <property type="component" value="Chromosome"/>
</dbReference>
<protein>
    <recommendedName>
        <fullName evidence="1">pyridoxal kinase</fullName>
        <ecNumber evidence="1">2.7.1.35</ecNumber>
    </recommendedName>
</protein>
<evidence type="ECO:0000259" key="6">
    <source>
        <dbReference type="Pfam" id="PF08543"/>
    </source>
</evidence>
<keyword evidence="3" id="KW-0547">Nucleotide-binding</keyword>
<reference evidence="7 8" key="1">
    <citation type="journal article" date="2006" name="Genome Biol.">
        <title>The genome of Rhizobium leguminosarum has recognizable core and accessory components.</title>
        <authorList>
            <person name="Young J.W."/>
            <person name="Crossman L.C."/>
            <person name="Johnston A.W.B."/>
            <person name="Thomson N.R."/>
            <person name="Ghazoui Z.F."/>
            <person name="Hull K.H."/>
            <person name="Wexler M."/>
            <person name="Curson A.R.J."/>
            <person name="Todd J.D."/>
            <person name="Poole P.S."/>
            <person name="Mauchline T.H."/>
            <person name="East A.K."/>
            <person name="Quail M.A."/>
            <person name="Churcher C."/>
            <person name="Arrowsmith C."/>
            <person name="Cherevach A."/>
            <person name="Chillingworth T."/>
            <person name="Clarke K."/>
            <person name="Cronin A."/>
            <person name="Davis P."/>
            <person name="Fraser A."/>
            <person name="Hance Z."/>
            <person name="Hauser H."/>
            <person name="Jagels K."/>
            <person name="Moule S."/>
            <person name="Mungall K."/>
            <person name="Norbertczak H."/>
            <person name="Rabbinowitsch E."/>
            <person name="Sanders M."/>
            <person name="Simmonds M."/>
            <person name="Whitehead S."/>
            <person name="Parkhill J."/>
        </authorList>
    </citation>
    <scope>NUCLEOTIDE SEQUENCE [LARGE SCALE GENOMIC DNA]</scope>
    <source>
        <strain evidence="8">DSM 114642 / LMG 32736 / 3841</strain>
    </source>
</reference>
<dbReference type="EnsemblBacteria" id="CAK10202">
    <property type="protein sequence ID" value="CAK10202"/>
    <property type="gene ID" value="RL4719"/>
</dbReference>
<dbReference type="HOGENOM" id="CLU_046496_3_1_5"/>
<dbReference type="InterPro" id="IPR004625">
    <property type="entry name" value="PyrdxlKinase"/>
</dbReference>
<dbReference type="Gene3D" id="3.40.1190.20">
    <property type="match status" value="1"/>
</dbReference>
<dbReference type="CDD" id="cd01173">
    <property type="entry name" value="pyridoxal_pyridoxamine_kinase"/>
    <property type="match status" value="1"/>
</dbReference>
<evidence type="ECO:0000256" key="1">
    <source>
        <dbReference type="ARBA" id="ARBA00012104"/>
    </source>
</evidence>
<dbReference type="GO" id="GO:0008478">
    <property type="term" value="F:pyridoxal kinase activity"/>
    <property type="evidence" value="ECO:0007669"/>
    <property type="project" value="UniProtKB-EC"/>
</dbReference>
<dbReference type="InterPro" id="IPR029056">
    <property type="entry name" value="Ribokinase-like"/>
</dbReference>
<dbReference type="GO" id="GO:0009443">
    <property type="term" value="P:pyridoxal 5'-phosphate salvage"/>
    <property type="evidence" value="ECO:0007669"/>
    <property type="project" value="InterPro"/>
</dbReference>